<evidence type="ECO:0000256" key="2">
    <source>
        <dbReference type="SAM" id="MobiDB-lite"/>
    </source>
</evidence>
<comment type="similarity">
    <text evidence="1">Belongs to the RTT106 family.</text>
</comment>
<dbReference type="Proteomes" id="UP001150569">
    <property type="component" value="Unassembled WGS sequence"/>
</dbReference>
<dbReference type="PANTHER" id="PTHR45849">
    <property type="entry name" value="FACT COMPLEX SUBUNIT SSRP1"/>
    <property type="match status" value="1"/>
</dbReference>
<dbReference type="SUPFAM" id="SSF50729">
    <property type="entry name" value="PH domain-like"/>
    <property type="match status" value="1"/>
</dbReference>
<feature type="region of interest" description="Disordered" evidence="2">
    <location>
        <begin position="57"/>
        <end position="79"/>
    </location>
</feature>
<feature type="compositionally biased region" description="Polar residues" evidence="2">
    <location>
        <begin position="376"/>
        <end position="388"/>
    </location>
</feature>
<dbReference type="InterPro" id="IPR011993">
    <property type="entry name" value="PH-like_dom_sf"/>
</dbReference>
<dbReference type="GO" id="GO:0042393">
    <property type="term" value="F:histone binding"/>
    <property type="evidence" value="ECO:0007669"/>
    <property type="project" value="TreeGrafter"/>
</dbReference>
<dbReference type="InterPro" id="IPR013719">
    <property type="entry name" value="RTT106/SPT16-like_middle_dom"/>
</dbReference>
<reference evidence="4" key="1">
    <citation type="submission" date="2022-07" db="EMBL/GenBank/DDBJ databases">
        <title>Phylogenomic reconstructions and comparative analyses of Kickxellomycotina fungi.</title>
        <authorList>
            <person name="Reynolds N.K."/>
            <person name="Stajich J.E."/>
            <person name="Barry K."/>
            <person name="Grigoriev I.V."/>
            <person name="Crous P."/>
            <person name="Smith M.E."/>
        </authorList>
    </citation>
    <scope>NUCLEOTIDE SEQUENCE</scope>
    <source>
        <strain evidence="4">RSA 861</strain>
    </source>
</reference>
<dbReference type="AlphaFoldDB" id="A0A9W8DUK7"/>
<dbReference type="OrthoDB" id="75754at2759"/>
<feature type="compositionally biased region" description="Acidic residues" evidence="2">
    <location>
        <begin position="394"/>
        <end position="404"/>
    </location>
</feature>
<dbReference type="SMART" id="SM01287">
    <property type="entry name" value="Rtt106"/>
    <property type="match status" value="1"/>
</dbReference>
<organism evidence="4 5">
    <name type="scientific">Tieghemiomyces parasiticus</name>
    <dbReference type="NCBI Taxonomy" id="78921"/>
    <lineage>
        <taxon>Eukaryota</taxon>
        <taxon>Fungi</taxon>
        <taxon>Fungi incertae sedis</taxon>
        <taxon>Zoopagomycota</taxon>
        <taxon>Kickxellomycotina</taxon>
        <taxon>Dimargaritomycetes</taxon>
        <taxon>Dimargaritales</taxon>
        <taxon>Dimargaritaceae</taxon>
        <taxon>Tieghemiomyces</taxon>
    </lineage>
</organism>
<comment type="caution">
    <text evidence="4">The sequence shown here is derived from an EMBL/GenBank/DDBJ whole genome shotgun (WGS) entry which is preliminary data.</text>
</comment>
<evidence type="ECO:0000313" key="4">
    <source>
        <dbReference type="EMBL" id="KAJ1924029.1"/>
    </source>
</evidence>
<gene>
    <name evidence="4" type="ORF">IWQ60_005492</name>
</gene>
<keyword evidence="5" id="KW-1185">Reference proteome</keyword>
<dbReference type="Gene3D" id="2.30.29.30">
    <property type="entry name" value="Pleckstrin-homology domain (PH domain)/Phosphotyrosine-binding domain (PTB)"/>
    <property type="match status" value="1"/>
</dbReference>
<accession>A0A9W8DUK7</accession>
<evidence type="ECO:0000259" key="3">
    <source>
        <dbReference type="SMART" id="SM01287"/>
    </source>
</evidence>
<feature type="compositionally biased region" description="Acidic residues" evidence="2">
    <location>
        <begin position="413"/>
        <end position="423"/>
    </location>
</feature>
<dbReference type="InterPro" id="IPR050454">
    <property type="entry name" value="RTT106/SSRP1_HistChap/FACT"/>
</dbReference>
<feature type="compositionally biased region" description="Acidic residues" evidence="2">
    <location>
        <begin position="474"/>
        <end position="510"/>
    </location>
</feature>
<dbReference type="Pfam" id="PF08512">
    <property type="entry name" value="Rttp106-like_middle"/>
    <property type="match status" value="1"/>
</dbReference>
<feature type="region of interest" description="Disordered" evidence="2">
    <location>
        <begin position="291"/>
        <end position="312"/>
    </location>
</feature>
<dbReference type="EMBL" id="JANBPT010000297">
    <property type="protein sequence ID" value="KAJ1924029.1"/>
    <property type="molecule type" value="Genomic_DNA"/>
</dbReference>
<evidence type="ECO:0000256" key="1">
    <source>
        <dbReference type="ARBA" id="ARBA00006159"/>
    </source>
</evidence>
<protein>
    <recommendedName>
        <fullName evidence="3">Histone chaperone RTT106/FACT complex subunit SPT16-like middle domain-containing protein</fullName>
    </recommendedName>
</protein>
<name>A0A9W8DUK7_9FUNG</name>
<feature type="domain" description="Histone chaperone RTT106/FACT complex subunit SPT16-like middle" evidence="3">
    <location>
        <begin position="234"/>
        <end position="344"/>
    </location>
</feature>
<feature type="region of interest" description="Disordered" evidence="2">
    <location>
        <begin position="350"/>
        <end position="510"/>
    </location>
</feature>
<sequence length="510" mass="54947">MADPASVMHRAALEAAGAIADATLRQDVEQCLNTPSGHKSLVARILQYYANRTKHPVPSTSLAPAAGLKRSRPSDARDAAPLPDRLDDCLCRIRDLGFTQPRKKLDCCFSATHILLATEKDGAGRPQFEGVYALSDVVRVLAVPTPEKTKPHVTVIIWIRPEGVSEDVSLAFGIFQDTPALAITGPVAANLDDMVTNTQRVLWVLRHCLSPIPLIIPQQLAHDGVMAKAPTGDARPVRAYLKARDGHLYFLDQGILFGFRKPLLFFPRVEIRDLEVRGVTSRTFNLHLRWEQPPTSDPKRVRADAAPSEVPARSETVEFDMIDYAEFDRIMDYIRSQKIAAESLLGQIENSSQGPAADQDGKAVPDASQGGAGNPATASTGGQSQNILNLRAGDDDEEDDDDFSPEARSGSEESSEGSDDEGSQIDTESGSEAGEEMGDGGDVSSTGESLEVITVKDSHQGEESDEEHGVGGESQEESSGDDGEKEEADETGEGEEEEVDLGSDDSDEEA</sequence>
<feature type="compositionally biased region" description="Basic and acidic residues" evidence="2">
    <location>
        <begin position="454"/>
        <end position="470"/>
    </location>
</feature>
<proteinExistence type="inferred from homology"/>
<dbReference type="PANTHER" id="PTHR45849:SF3">
    <property type="entry name" value="HISTONE CHAPERONE RTT106"/>
    <property type="match status" value="1"/>
</dbReference>
<evidence type="ECO:0000313" key="5">
    <source>
        <dbReference type="Proteomes" id="UP001150569"/>
    </source>
</evidence>
<dbReference type="GO" id="GO:0031491">
    <property type="term" value="F:nucleosome binding"/>
    <property type="evidence" value="ECO:0007669"/>
    <property type="project" value="TreeGrafter"/>
</dbReference>